<evidence type="ECO:0000256" key="4">
    <source>
        <dbReference type="ARBA" id="ARBA00023136"/>
    </source>
</evidence>
<evidence type="ECO:0000313" key="9">
    <source>
        <dbReference type="Proteomes" id="UP000186817"/>
    </source>
</evidence>
<keyword evidence="2 6" id="KW-0812">Transmembrane</keyword>
<dbReference type="InterPro" id="IPR050818">
    <property type="entry name" value="KCNH_animal-type"/>
</dbReference>
<dbReference type="GO" id="GO:0005886">
    <property type="term" value="C:plasma membrane"/>
    <property type="evidence" value="ECO:0007669"/>
    <property type="project" value="TreeGrafter"/>
</dbReference>
<dbReference type="GO" id="GO:0005249">
    <property type="term" value="F:voltage-gated potassium channel activity"/>
    <property type="evidence" value="ECO:0007669"/>
    <property type="project" value="InterPro"/>
</dbReference>
<dbReference type="PANTHER" id="PTHR10217:SF435">
    <property type="entry name" value="POTASSIUM VOLTAGE-GATED CHANNEL PROTEIN EAG"/>
    <property type="match status" value="1"/>
</dbReference>
<evidence type="ECO:0000256" key="3">
    <source>
        <dbReference type="ARBA" id="ARBA00022989"/>
    </source>
</evidence>
<feature type="compositionally biased region" description="Basic and acidic residues" evidence="5">
    <location>
        <begin position="788"/>
        <end position="797"/>
    </location>
</feature>
<dbReference type="SUPFAM" id="SSF81324">
    <property type="entry name" value="Voltage-gated potassium channels"/>
    <property type="match status" value="1"/>
</dbReference>
<sequence>MSTLSLTSPLGRPARGARAARKTTGGGDSVGLRAVQEQRKQEDETRGYSTGTDDVECCSKCSCFETMTLRAINFNELANSKFPGRQWNEVPIADQVELLRDALKARIYVIDPHSTYMRLWDFILVFCLVYTALVTPYEIAFIPDRDSILLVINRIVDVVFIKDMIMQFFMKVERNTRQGKIWVRDRRKVALLYVKTWFLIDLASVLPYDDFTDLLQESADGIQSVKILRTIRVLRLVKLLRILKASRMVKRWENRIALKSTSLYLIKFAVLIILSCHWMACVWGFLGLLEGSMLKCKEELLRDGDPDGLVAANPDAYYFFEERTGDAYNPSLWFGDSWVVRWAAGRAANSPINPCDTGNVYIAALYWSVMTMTSVGYGDVLPYTPAEYLVCTSCMMISSIVWAYIIGAACAVMSKMDPELSEFERRIDDFNAMAHDQDLPGHIRWRGREFIREQRFHMHYLRNIDAWEGLGADLRGTVARQMASHYINHIWFFKGTKAQFREDCAKNFVPMFYERREVIEKPSQLNVVERGAVGRLGRILVPWGYWGEDMLIRMAMLRQDSSAMALTYTEIMSLSRDSLSHVLLDFPEEQMRFRKAATLMALFAVAKIYRVELSADAEERDPHNRWIHDVFETARKVGLEELTPMKAAQIMHNLRVSEAWTERMLEEEQSPGALGELALTSEQKIDYMVKEIYSNVQTATGSRGMARRSSSKDSSMPSKPADSTAVLQRLDRIEQQLERLISSSSHWQSSGVNGDGLDGFGRPAISEGWKPNATAAEAESRIPGPPEHPLRMPRGDTGKLLPECCTITGSGVPQRVQKRPTPLRSRSKSPGRVDGAQMAQGASASLVSRV</sequence>
<proteinExistence type="predicted"/>
<feature type="region of interest" description="Disordered" evidence="5">
    <location>
        <begin position="742"/>
        <end position="850"/>
    </location>
</feature>
<dbReference type="Gene3D" id="1.10.287.70">
    <property type="match status" value="1"/>
</dbReference>
<gene>
    <name evidence="8" type="primary">Kcnh1</name>
    <name evidence="8" type="ORF">AK812_SmicGene6880</name>
</gene>
<dbReference type="InterPro" id="IPR005821">
    <property type="entry name" value="Ion_trans_dom"/>
</dbReference>
<dbReference type="EMBL" id="LSRX01000095">
    <property type="protein sequence ID" value="OLQ09508.1"/>
    <property type="molecule type" value="Genomic_DNA"/>
</dbReference>
<feature type="compositionally biased region" description="Low complexity" evidence="5">
    <location>
        <begin position="712"/>
        <end position="723"/>
    </location>
</feature>
<dbReference type="OrthoDB" id="432483at2759"/>
<protein>
    <submittedName>
        <fullName evidence="8">Potassium voltage-gated channel subfamily H member 1</fullName>
    </submittedName>
</protein>
<dbReference type="GO" id="GO:0042391">
    <property type="term" value="P:regulation of membrane potential"/>
    <property type="evidence" value="ECO:0007669"/>
    <property type="project" value="TreeGrafter"/>
</dbReference>
<feature type="transmembrane region" description="Helical" evidence="6">
    <location>
        <begin position="264"/>
        <end position="286"/>
    </location>
</feature>
<evidence type="ECO:0000256" key="5">
    <source>
        <dbReference type="SAM" id="MobiDB-lite"/>
    </source>
</evidence>
<keyword evidence="4 6" id="KW-0472">Membrane</keyword>
<dbReference type="Gene3D" id="2.60.120.10">
    <property type="entry name" value="Jelly Rolls"/>
    <property type="match status" value="1"/>
</dbReference>
<dbReference type="InterPro" id="IPR003938">
    <property type="entry name" value="K_chnl_volt-dep_EAG/ELK/ERG"/>
</dbReference>
<comment type="subcellular location">
    <subcellularLocation>
        <location evidence="1">Membrane</location>
        <topology evidence="1">Multi-pass membrane protein</topology>
    </subcellularLocation>
</comment>
<dbReference type="InterPro" id="IPR014710">
    <property type="entry name" value="RmlC-like_jellyroll"/>
</dbReference>
<evidence type="ECO:0000313" key="8">
    <source>
        <dbReference type="EMBL" id="OLQ09508.1"/>
    </source>
</evidence>
<feature type="domain" description="Ion transport" evidence="7">
    <location>
        <begin position="118"/>
        <end position="408"/>
    </location>
</feature>
<evidence type="ECO:0000256" key="1">
    <source>
        <dbReference type="ARBA" id="ARBA00004141"/>
    </source>
</evidence>
<feature type="compositionally biased region" description="Polar residues" evidence="5">
    <location>
        <begin position="840"/>
        <end position="850"/>
    </location>
</feature>
<dbReference type="Proteomes" id="UP000186817">
    <property type="component" value="Unassembled WGS sequence"/>
</dbReference>
<feature type="compositionally biased region" description="Basic and acidic residues" evidence="5">
    <location>
        <begin position="36"/>
        <end position="46"/>
    </location>
</feature>
<dbReference type="SUPFAM" id="SSF51206">
    <property type="entry name" value="cAMP-binding domain-like"/>
    <property type="match status" value="1"/>
</dbReference>
<evidence type="ECO:0000256" key="6">
    <source>
        <dbReference type="SAM" id="Phobius"/>
    </source>
</evidence>
<keyword evidence="9" id="KW-1185">Reference proteome</keyword>
<dbReference type="Pfam" id="PF00520">
    <property type="entry name" value="Ion_trans"/>
    <property type="match status" value="1"/>
</dbReference>
<dbReference type="InterPro" id="IPR018490">
    <property type="entry name" value="cNMP-bd_dom_sf"/>
</dbReference>
<dbReference type="PRINTS" id="PR01463">
    <property type="entry name" value="EAGCHANLFMLY"/>
</dbReference>
<evidence type="ECO:0000256" key="2">
    <source>
        <dbReference type="ARBA" id="ARBA00022692"/>
    </source>
</evidence>
<evidence type="ECO:0000259" key="7">
    <source>
        <dbReference type="Pfam" id="PF00520"/>
    </source>
</evidence>
<comment type="caution">
    <text evidence="8">The sequence shown here is derived from an EMBL/GenBank/DDBJ whole genome shotgun (WGS) entry which is preliminary data.</text>
</comment>
<dbReference type="AlphaFoldDB" id="A0A1Q9EQ46"/>
<feature type="compositionally biased region" description="Polar residues" evidence="5">
    <location>
        <begin position="742"/>
        <end position="752"/>
    </location>
</feature>
<organism evidence="8 9">
    <name type="scientific">Symbiodinium microadriaticum</name>
    <name type="common">Dinoflagellate</name>
    <name type="synonym">Zooxanthella microadriatica</name>
    <dbReference type="NCBI Taxonomy" id="2951"/>
    <lineage>
        <taxon>Eukaryota</taxon>
        <taxon>Sar</taxon>
        <taxon>Alveolata</taxon>
        <taxon>Dinophyceae</taxon>
        <taxon>Suessiales</taxon>
        <taxon>Symbiodiniaceae</taxon>
        <taxon>Symbiodinium</taxon>
    </lineage>
</organism>
<reference evidence="8 9" key="1">
    <citation type="submission" date="2016-02" db="EMBL/GenBank/DDBJ databases">
        <title>Genome analysis of coral dinoflagellate symbionts highlights evolutionary adaptations to a symbiotic lifestyle.</title>
        <authorList>
            <person name="Aranda M."/>
            <person name="Li Y."/>
            <person name="Liew Y.J."/>
            <person name="Baumgarten S."/>
            <person name="Simakov O."/>
            <person name="Wilson M."/>
            <person name="Piel J."/>
            <person name="Ashoor H."/>
            <person name="Bougouffa S."/>
            <person name="Bajic V.B."/>
            <person name="Ryu T."/>
            <person name="Ravasi T."/>
            <person name="Bayer T."/>
            <person name="Micklem G."/>
            <person name="Kim H."/>
            <person name="Bhak J."/>
            <person name="Lajeunesse T.C."/>
            <person name="Voolstra C.R."/>
        </authorList>
    </citation>
    <scope>NUCLEOTIDE SEQUENCE [LARGE SCALE GENOMIC DNA]</scope>
    <source>
        <strain evidence="8 9">CCMP2467</strain>
    </source>
</reference>
<feature type="transmembrane region" description="Helical" evidence="6">
    <location>
        <begin position="122"/>
        <end position="142"/>
    </location>
</feature>
<name>A0A1Q9EQ46_SYMMI</name>
<keyword evidence="3 6" id="KW-1133">Transmembrane helix</keyword>
<feature type="region of interest" description="Disordered" evidence="5">
    <location>
        <begin position="698"/>
        <end position="725"/>
    </location>
</feature>
<accession>A0A1Q9EQ46</accession>
<dbReference type="PANTHER" id="PTHR10217">
    <property type="entry name" value="VOLTAGE AND LIGAND GATED POTASSIUM CHANNEL"/>
    <property type="match status" value="1"/>
</dbReference>
<feature type="region of interest" description="Disordered" evidence="5">
    <location>
        <begin position="1"/>
        <end position="53"/>
    </location>
</feature>